<evidence type="ECO:0000313" key="8">
    <source>
        <dbReference type="Proteomes" id="UP000092321"/>
    </source>
</evidence>
<protein>
    <submittedName>
        <fullName evidence="7">Sec15-domain-containing protein</fullName>
    </submittedName>
</protein>
<sequence>DNNSLDIDDEIFDSWIPFINEFVKTDSLSSIVSNLEEDSNKLLEDNDILAENPFFLKQINSCFAQLYDLQVDINGLRLSTNLNNIETQLNDEIENLIVLKEVNNQLSINDYKLKKCNKYIDNILKILELFNKCNELINNSKNFIAALNNLKTLEIYFNNFIVNTNKFEFMKLFQYRITDFKDKIKTEIFLQLKESLTLRLSTKFDKYGQMYYSLYSDVYLNNWKQYVNKNILFKRINNTSDEVDLKFNSDIERLMRNNFTEVETKELENELNKLDEWYNLIPFFDAIQVFKLFDEYDNGNVITNETELDQLLLECQKFFKNFKTEIIKPMVLDKDIDKNETDSKTSIFDNIQSFRQYIFKLIGFLNFENYIDVQTGNVFKDSLNINEFWKQFNEVFISQVEIFIDINIQNSNSEFYNLINDCLAILVICFKENNIDYLDLLKLQYYNFTKFTEKEFISFDVSFKNLLNDDDFMPLNLDEKKLFNKILKLCWFKKEDLLEFNESKLNVSDEDFLACLPFSPLYPMTCSLLRKIETNMVKFIDIYNFESISIACKRQLIHGIDKIFSESVIKNFEQKLNSTSREELSQIYINLEYFHIATLEMSSKLIKTLRLNKNFKLKSCDMMNSLRDSIEDKLINLIDSKVQDLIEMIEIDWTSTTVTNEPNLIISDIAQFLEMMFTSTLINLPSQIRTLLIFREFDILTNKFLDIFINMTPSTITPQAVLNFETDIRCLENVVSSLFDGYIFKEDDESTRASLKSTFDEINQYIKLVKTGDLGENFNNNRMKIYPRIQTDMAVKLMNKL</sequence>
<keyword evidence="4" id="KW-0175">Coiled coil</keyword>
<dbReference type="InterPro" id="IPR048359">
    <property type="entry name" value="EXOC6_Sec15_N"/>
</dbReference>
<reference evidence="8" key="1">
    <citation type="journal article" date="2016" name="Proc. Natl. Acad. Sci. U.S.A.">
        <title>Comparative genomics of biotechnologically important yeasts.</title>
        <authorList>
            <person name="Riley R."/>
            <person name="Haridas S."/>
            <person name="Wolfe K.H."/>
            <person name="Lopes M.R."/>
            <person name="Hittinger C.T."/>
            <person name="Goeker M."/>
            <person name="Salamov A.A."/>
            <person name="Wisecaver J.H."/>
            <person name="Long T.M."/>
            <person name="Calvey C.H."/>
            <person name="Aerts A.L."/>
            <person name="Barry K.W."/>
            <person name="Choi C."/>
            <person name="Clum A."/>
            <person name="Coughlan A.Y."/>
            <person name="Deshpande S."/>
            <person name="Douglass A.P."/>
            <person name="Hanson S.J."/>
            <person name="Klenk H.-P."/>
            <person name="LaButti K.M."/>
            <person name="Lapidus A."/>
            <person name="Lindquist E.A."/>
            <person name="Lipzen A.M."/>
            <person name="Meier-Kolthoff J.P."/>
            <person name="Ohm R.A."/>
            <person name="Otillar R.P."/>
            <person name="Pangilinan J.L."/>
            <person name="Peng Y."/>
            <person name="Rokas A."/>
            <person name="Rosa C.A."/>
            <person name="Scheuner C."/>
            <person name="Sibirny A.A."/>
            <person name="Slot J.C."/>
            <person name="Stielow J.B."/>
            <person name="Sun H."/>
            <person name="Kurtzman C.P."/>
            <person name="Blackwell M."/>
            <person name="Grigoriev I.V."/>
            <person name="Jeffries T.W."/>
        </authorList>
    </citation>
    <scope>NUCLEOTIDE SEQUENCE [LARGE SCALE GENOMIC DNA]</scope>
    <source>
        <strain evidence="8">NRRL Y-1626</strain>
    </source>
</reference>
<feature type="non-terminal residue" evidence="7">
    <location>
        <position position="801"/>
    </location>
</feature>
<feature type="non-terminal residue" evidence="7">
    <location>
        <position position="1"/>
    </location>
</feature>
<evidence type="ECO:0000256" key="3">
    <source>
        <dbReference type="ARBA" id="ARBA00022483"/>
    </source>
</evidence>
<feature type="domain" description="Exocyst complex subunit EXOC6/Sec15 C-terminal" evidence="5">
    <location>
        <begin position="440"/>
        <end position="800"/>
    </location>
</feature>
<dbReference type="Gene3D" id="1.20.58.670">
    <property type="entry name" value="Dsl1p vesicle tethering complex, Tip20p subunit, domain D"/>
    <property type="match status" value="1"/>
</dbReference>
<evidence type="ECO:0000256" key="2">
    <source>
        <dbReference type="ARBA" id="ARBA00022448"/>
    </source>
</evidence>
<dbReference type="GO" id="GO:0006886">
    <property type="term" value="P:intracellular protein transport"/>
    <property type="evidence" value="ECO:0007669"/>
    <property type="project" value="InterPro"/>
</dbReference>
<dbReference type="GO" id="GO:0006893">
    <property type="term" value="P:Golgi to plasma membrane transport"/>
    <property type="evidence" value="ECO:0007669"/>
    <property type="project" value="TreeGrafter"/>
</dbReference>
<dbReference type="Pfam" id="PF20651">
    <property type="entry name" value="EXOC6_Sec15_N"/>
    <property type="match status" value="1"/>
</dbReference>
<dbReference type="PANTHER" id="PTHR12702">
    <property type="entry name" value="SEC15"/>
    <property type="match status" value="1"/>
</dbReference>
<comment type="similarity">
    <text evidence="1">Belongs to the SEC15 family.</text>
</comment>
<dbReference type="AlphaFoldDB" id="A0A1B7TFT1"/>
<comment type="caution">
    <text evidence="7">The sequence shown here is derived from an EMBL/GenBank/DDBJ whole genome shotgun (WGS) entry which is preliminary data.</text>
</comment>
<organism evidence="7 8">
    <name type="scientific">Hanseniaspora valbyensis NRRL Y-1626</name>
    <dbReference type="NCBI Taxonomy" id="766949"/>
    <lineage>
        <taxon>Eukaryota</taxon>
        <taxon>Fungi</taxon>
        <taxon>Dikarya</taxon>
        <taxon>Ascomycota</taxon>
        <taxon>Saccharomycotina</taxon>
        <taxon>Saccharomycetes</taxon>
        <taxon>Saccharomycodales</taxon>
        <taxon>Saccharomycodaceae</taxon>
        <taxon>Hanseniaspora</taxon>
    </lineage>
</organism>
<dbReference type="InterPro" id="IPR042045">
    <property type="entry name" value="EXOC6/Sec15_C_dom1"/>
</dbReference>
<dbReference type="InterPro" id="IPR042044">
    <property type="entry name" value="EXOC6PINT-1/Sec15/Tip20_C_dom2"/>
</dbReference>
<feature type="domain" description="Exocyst complex component EXOC6/Sec15 N-terminal" evidence="6">
    <location>
        <begin position="58"/>
        <end position="211"/>
    </location>
</feature>
<evidence type="ECO:0000313" key="7">
    <source>
        <dbReference type="EMBL" id="OBA27558.1"/>
    </source>
</evidence>
<dbReference type="InterPro" id="IPR046361">
    <property type="entry name" value="EXOC6/Sec15_C"/>
</dbReference>
<dbReference type="GO" id="GO:0016020">
    <property type="term" value="C:membrane"/>
    <property type="evidence" value="ECO:0007669"/>
    <property type="project" value="TreeGrafter"/>
</dbReference>
<keyword evidence="2" id="KW-0813">Transport</keyword>
<dbReference type="GO" id="GO:0090522">
    <property type="term" value="P:vesicle tethering involved in exocytosis"/>
    <property type="evidence" value="ECO:0007669"/>
    <property type="project" value="InterPro"/>
</dbReference>
<dbReference type="Gene3D" id="1.10.357.30">
    <property type="entry name" value="Exocyst complex subunit Sec15 C-terminal domain, N-terminal subdomain"/>
    <property type="match status" value="1"/>
</dbReference>
<keyword evidence="8" id="KW-1185">Reference proteome</keyword>
<dbReference type="EMBL" id="LXPE01000008">
    <property type="protein sequence ID" value="OBA27558.1"/>
    <property type="molecule type" value="Genomic_DNA"/>
</dbReference>
<dbReference type="PANTHER" id="PTHR12702:SF0">
    <property type="entry name" value="EXOCYST COMPLEX COMPONENT 6"/>
    <property type="match status" value="1"/>
</dbReference>
<gene>
    <name evidence="7" type="ORF">HANVADRAFT_13963</name>
</gene>
<accession>A0A1B7TFT1</accession>
<evidence type="ECO:0000259" key="5">
    <source>
        <dbReference type="Pfam" id="PF04091"/>
    </source>
</evidence>
<proteinExistence type="inferred from homology"/>
<dbReference type="Proteomes" id="UP000092321">
    <property type="component" value="Unassembled WGS sequence"/>
</dbReference>
<evidence type="ECO:0000256" key="4">
    <source>
        <dbReference type="ARBA" id="ARBA00023054"/>
    </source>
</evidence>
<dbReference type="GO" id="GO:0000145">
    <property type="term" value="C:exocyst"/>
    <property type="evidence" value="ECO:0007669"/>
    <property type="project" value="TreeGrafter"/>
</dbReference>
<name>A0A1B7TFT1_9ASCO</name>
<dbReference type="OrthoDB" id="10267033at2759"/>
<dbReference type="InterPro" id="IPR007225">
    <property type="entry name" value="EXOC6/Sec15"/>
</dbReference>
<evidence type="ECO:0000256" key="1">
    <source>
        <dbReference type="ARBA" id="ARBA00007944"/>
    </source>
</evidence>
<evidence type="ECO:0000259" key="6">
    <source>
        <dbReference type="Pfam" id="PF20651"/>
    </source>
</evidence>
<dbReference type="Pfam" id="PF04091">
    <property type="entry name" value="Sec15_C"/>
    <property type="match status" value="1"/>
</dbReference>
<keyword evidence="3" id="KW-0268">Exocytosis</keyword>